<gene>
    <name evidence="2" type="ordered locus">HBHAL_4075</name>
</gene>
<evidence type="ECO:0000313" key="3">
    <source>
        <dbReference type="Proteomes" id="UP000007397"/>
    </source>
</evidence>
<dbReference type="PATRIC" id="fig|866895.3.peg.3107"/>
<dbReference type="Pfam" id="PF26154">
    <property type="entry name" value="DUF8042"/>
    <property type="match status" value="1"/>
</dbReference>
<dbReference type="HOGENOM" id="CLU_159781_0_0_9"/>
<evidence type="ECO:0000313" key="2">
    <source>
        <dbReference type="EMBL" id="CCG46416.1"/>
    </source>
</evidence>
<dbReference type="STRING" id="866895.HBHAL_4075"/>
<dbReference type="EMBL" id="HE717023">
    <property type="protein sequence ID" value="CCG46416.1"/>
    <property type="molecule type" value="Genomic_DNA"/>
</dbReference>
<name>I0JQJ6_HALH3</name>
<dbReference type="InterPro" id="IPR058355">
    <property type="entry name" value="DUF8042"/>
</dbReference>
<accession>I0JQJ6</accession>
<organism evidence="2 3">
    <name type="scientific">Halobacillus halophilus (strain ATCC 35676 / DSM 2266 / JCM 20832 / KCTC 3685 / LMG 17431 / NBRC 102448 / NCIMB 2269)</name>
    <name type="common">Sporosarcina halophila</name>
    <dbReference type="NCBI Taxonomy" id="866895"/>
    <lineage>
        <taxon>Bacteria</taxon>
        <taxon>Bacillati</taxon>
        <taxon>Bacillota</taxon>
        <taxon>Bacilli</taxon>
        <taxon>Bacillales</taxon>
        <taxon>Bacillaceae</taxon>
        <taxon>Halobacillus</taxon>
    </lineage>
</organism>
<feature type="domain" description="DUF8042" evidence="1">
    <location>
        <begin position="6"/>
        <end position="123"/>
    </location>
</feature>
<dbReference type="eggNOG" id="ENOG5031DIA">
    <property type="taxonomic scope" value="Bacteria"/>
</dbReference>
<proteinExistence type="predicted"/>
<keyword evidence="3" id="KW-1185">Reference proteome</keyword>
<sequence>MSELTVEQHQLLFDYDQLLNTISDALEYLEKNIKEEAAPEVQQVFQDVLLALDKASTSHEQMVALFNEDINLITLIGDFHDVVKLLQQWFELETNEEKRQLLVEKVVPAYESWRSQMQSYVKPYIVH</sequence>
<reference evidence="2 3" key="1">
    <citation type="journal article" date="2013" name="Environ. Microbiol.">
        <title>Chloride and organic osmolytes: a hybrid strategy to cope with elevated salinities by the moderately halophilic, chloride-dependent bacterium Halobacillus halophilus.</title>
        <authorList>
            <person name="Saum S.H."/>
            <person name="Pfeiffer F."/>
            <person name="Palm P."/>
            <person name="Rampp M."/>
            <person name="Schuster S.C."/>
            <person name="Muller V."/>
            <person name="Oesterhelt D."/>
        </authorList>
    </citation>
    <scope>NUCLEOTIDE SEQUENCE [LARGE SCALE GENOMIC DNA]</scope>
    <source>
        <strain evidence="3">ATCC 35676 / DSM 2266 / JCM 20832 / KCTC 3685 / LMG 17431 / NBRC 102448 / NCIMB 2269</strain>
    </source>
</reference>
<evidence type="ECO:0000259" key="1">
    <source>
        <dbReference type="Pfam" id="PF26154"/>
    </source>
</evidence>
<dbReference type="Proteomes" id="UP000007397">
    <property type="component" value="Chromosome"/>
</dbReference>
<dbReference type="RefSeq" id="WP_014644305.1">
    <property type="nucleotide sequence ID" value="NC_017668.1"/>
</dbReference>
<dbReference type="KEGG" id="hhd:HBHAL_4075"/>
<dbReference type="AlphaFoldDB" id="I0JQJ6"/>
<protein>
    <recommendedName>
        <fullName evidence="1">DUF8042 domain-containing protein</fullName>
    </recommendedName>
</protein>